<sequence>MVGRARQRTMPLKAKTCFLWLTIIARQISAVAISRHLSSSLATGRSSVSGRGRRPRPRPRRRRRGQCSMKHRHRACRRTFCLPGSGDSSSGFKSPKPQSM</sequence>
<dbReference type="AlphaFoldDB" id="A0A2M4D5I8"/>
<accession>A0A2M4D5I8</accession>
<name>A0A2M4D5I8_ANODA</name>
<protein>
    <submittedName>
        <fullName evidence="3">Putative secreted protein</fullName>
    </submittedName>
</protein>
<feature type="compositionally biased region" description="Polar residues" evidence="1">
    <location>
        <begin position="86"/>
        <end position="100"/>
    </location>
</feature>
<dbReference type="EMBL" id="GGFL01008631">
    <property type="protein sequence ID" value="MBW72809.1"/>
    <property type="molecule type" value="Transcribed_RNA"/>
</dbReference>
<evidence type="ECO:0000256" key="1">
    <source>
        <dbReference type="SAM" id="MobiDB-lite"/>
    </source>
</evidence>
<feature type="signal peptide" evidence="2">
    <location>
        <begin position="1"/>
        <end position="30"/>
    </location>
</feature>
<feature type="compositionally biased region" description="Basic residues" evidence="1">
    <location>
        <begin position="51"/>
        <end position="77"/>
    </location>
</feature>
<keyword evidence="2" id="KW-0732">Signal</keyword>
<evidence type="ECO:0000313" key="3">
    <source>
        <dbReference type="EMBL" id="MBW72809.1"/>
    </source>
</evidence>
<feature type="chain" id="PRO_5014630341" evidence="2">
    <location>
        <begin position="31"/>
        <end position="100"/>
    </location>
</feature>
<organism evidence="3">
    <name type="scientific">Anopheles darlingi</name>
    <name type="common">Mosquito</name>
    <dbReference type="NCBI Taxonomy" id="43151"/>
    <lineage>
        <taxon>Eukaryota</taxon>
        <taxon>Metazoa</taxon>
        <taxon>Ecdysozoa</taxon>
        <taxon>Arthropoda</taxon>
        <taxon>Hexapoda</taxon>
        <taxon>Insecta</taxon>
        <taxon>Pterygota</taxon>
        <taxon>Neoptera</taxon>
        <taxon>Endopterygota</taxon>
        <taxon>Diptera</taxon>
        <taxon>Nematocera</taxon>
        <taxon>Culicoidea</taxon>
        <taxon>Culicidae</taxon>
        <taxon>Anophelinae</taxon>
        <taxon>Anopheles</taxon>
    </lineage>
</organism>
<evidence type="ECO:0000256" key="2">
    <source>
        <dbReference type="SAM" id="SignalP"/>
    </source>
</evidence>
<feature type="region of interest" description="Disordered" evidence="1">
    <location>
        <begin position="35"/>
        <end position="100"/>
    </location>
</feature>
<proteinExistence type="predicted"/>
<reference evidence="3" key="1">
    <citation type="submission" date="2018-01" db="EMBL/GenBank/DDBJ databases">
        <title>An insight into the sialome of Amazonian anophelines.</title>
        <authorList>
            <person name="Ribeiro J.M."/>
            <person name="Scarpassa V."/>
            <person name="Calvo E."/>
        </authorList>
    </citation>
    <scope>NUCLEOTIDE SEQUENCE</scope>
</reference>